<accession>A0AA39KGB3</accession>
<organism evidence="2 3">
    <name type="scientific">Microctonus hyperodae</name>
    <name type="common">Parasitoid wasp</name>
    <dbReference type="NCBI Taxonomy" id="165561"/>
    <lineage>
        <taxon>Eukaryota</taxon>
        <taxon>Metazoa</taxon>
        <taxon>Ecdysozoa</taxon>
        <taxon>Arthropoda</taxon>
        <taxon>Hexapoda</taxon>
        <taxon>Insecta</taxon>
        <taxon>Pterygota</taxon>
        <taxon>Neoptera</taxon>
        <taxon>Endopterygota</taxon>
        <taxon>Hymenoptera</taxon>
        <taxon>Apocrita</taxon>
        <taxon>Ichneumonoidea</taxon>
        <taxon>Braconidae</taxon>
        <taxon>Euphorinae</taxon>
        <taxon>Microctonus</taxon>
    </lineage>
</organism>
<comment type="caution">
    <text evidence="2">The sequence shown here is derived from an EMBL/GenBank/DDBJ whole genome shotgun (WGS) entry which is preliminary data.</text>
</comment>
<sequence>MEHDLHKHNSRDEGSNNDNESYEVSETVNNTNPDDTNNGKVEIQMEKISTQTSGLNRQPTEKVRVVKNKEGFIIEKYDIGKEKKIYEEKNKMGRFKSIHVGEIVVTAKLNPVKCTTRRTRNQWRILDKIKENNIMPIKMTEAGFNIIDVQFDSVIKVNKCLDIDSSLPREEQTVWFEKREKKKFRNGVITDWDMSLKKFSTALDLENNIESAEIMQKRVFDKENKTFVWKDTKNIIITTQGNYLPTELKLYGGLTT</sequence>
<feature type="region of interest" description="Disordered" evidence="1">
    <location>
        <begin position="1"/>
        <end position="38"/>
    </location>
</feature>
<gene>
    <name evidence="2" type="ORF">PV327_010017</name>
</gene>
<protein>
    <submittedName>
        <fullName evidence="2">Uncharacterized protein</fullName>
    </submittedName>
</protein>
<reference evidence="2" key="1">
    <citation type="journal article" date="2023" name="bioRxiv">
        <title>Scaffold-level genome assemblies of two parasitoid biocontrol wasps reveal the parthenogenesis mechanism and an associated novel virus.</title>
        <authorList>
            <person name="Inwood S."/>
            <person name="Skelly J."/>
            <person name="Guhlin J."/>
            <person name="Harrop T."/>
            <person name="Goldson S."/>
            <person name="Dearden P."/>
        </authorList>
    </citation>
    <scope>NUCLEOTIDE SEQUENCE</scope>
    <source>
        <strain evidence="2">Lincoln</strain>
        <tissue evidence="2">Whole body</tissue>
    </source>
</reference>
<dbReference type="Proteomes" id="UP001168972">
    <property type="component" value="Unassembled WGS sequence"/>
</dbReference>
<name>A0AA39KGB3_MICHY</name>
<keyword evidence="3" id="KW-1185">Reference proteome</keyword>
<dbReference type="EMBL" id="JAQQBR010001835">
    <property type="protein sequence ID" value="KAK0161558.1"/>
    <property type="molecule type" value="Genomic_DNA"/>
</dbReference>
<reference evidence="2" key="2">
    <citation type="submission" date="2023-03" db="EMBL/GenBank/DDBJ databases">
        <authorList>
            <person name="Inwood S.N."/>
            <person name="Skelly J.G."/>
            <person name="Guhlin J."/>
            <person name="Harrop T.W.R."/>
            <person name="Goldson S.G."/>
            <person name="Dearden P.K."/>
        </authorList>
    </citation>
    <scope>NUCLEOTIDE SEQUENCE</scope>
    <source>
        <strain evidence="2">Lincoln</strain>
        <tissue evidence="2">Whole body</tissue>
    </source>
</reference>
<proteinExistence type="predicted"/>
<feature type="compositionally biased region" description="Low complexity" evidence="1">
    <location>
        <begin position="29"/>
        <end position="38"/>
    </location>
</feature>
<feature type="compositionally biased region" description="Basic and acidic residues" evidence="1">
    <location>
        <begin position="1"/>
        <end position="14"/>
    </location>
</feature>
<evidence type="ECO:0000313" key="2">
    <source>
        <dbReference type="EMBL" id="KAK0161558.1"/>
    </source>
</evidence>
<evidence type="ECO:0000313" key="3">
    <source>
        <dbReference type="Proteomes" id="UP001168972"/>
    </source>
</evidence>
<evidence type="ECO:0000256" key="1">
    <source>
        <dbReference type="SAM" id="MobiDB-lite"/>
    </source>
</evidence>
<dbReference type="AlphaFoldDB" id="A0AA39KGB3"/>
<feature type="compositionally biased region" description="Polar residues" evidence="1">
    <location>
        <begin position="16"/>
        <end position="28"/>
    </location>
</feature>